<comment type="caution">
    <text evidence="1">The sequence shown here is derived from an EMBL/GenBank/DDBJ whole genome shotgun (WGS) entry which is preliminary data.</text>
</comment>
<dbReference type="EMBL" id="JAGIKZ010000012">
    <property type="protein sequence ID" value="MBP2241735.1"/>
    <property type="molecule type" value="Genomic_DNA"/>
</dbReference>
<dbReference type="RefSeq" id="WP_209795153.1">
    <property type="nucleotide sequence ID" value="NZ_JAGIKZ010000012.1"/>
</dbReference>
<gene>
    <name evidence="1" type="ORF">J2Z40_002307</name>
</gene>
<proteinExistence type="predicted"/>
<accession>A0ABS4RFR1</accession>
<evidence type="ECO:0000313" key="2">
    <source>
        <dbReference type="Proteomes" id="UP001519293"/>
    </source>
</evidence>
<keyword evidence="2" id="KW-1185">Reference proteome</keyword>
<protein>
    <submittedName>
        <fullName evidence="1">Uncharacterized protein</fullName>
    </submittedName>
</protein>
<sequence length="156" mass="18783">MNYYWRKLKTQVIMYVSIQEAVLNYILFEKKKDTQIVNDLLYQKRHKKISIPQNKRDKLEKELIHDEKGIIPYYEVIESIDKTKIRYDQKVEACFKLELIDENLKHDLIKLYEYRNTVHIEAELKKGLNYDLAMGELAYRRVEGLSIKLSEKLLTI</sequence>
<evidence type="ECO:0000313" key="1">
    <source>
        <dbReference type="EMBL" id="MBP2241735.1"/>
    </source>
</evidence>
<dbReference type="Proteomes" id="UP001519293">
    <property type="component" value="Unassembled WGS sequence"/>
</dbReference>
<reference evidence="1 2" key="1">
    <citation type="submission" date="2021-03" db="EMBL/GenBank/DDBJ databases">
        <title>Genomic Encyclopedia of Type Strains, Phase IV (KMG-IV): sequencing the most valuable type-strain genomes for metagenomic binning, comparative biology and taxonomic classification.</title>
        <authorList>
            <person name="Goeker M."/>
        </authorList>
    </citation>
    <scope>NUCLEOTIDE SEQUENCE [LARGE SCALE GENOMIC DNA]</scope>
    <source>
        <strain evidence="1 2">DSM 26675</strain>
    </source>
</reference>
<organism evidence="1 2">
    <name type="scientific">Cytobacillus eiseniae</name>
    <dbReference type="NCBI Taxonomy" id="762947"/>
    <lineage>
        <taxon>Bacteria</taxon>
        <taxon>Bacillati</taxon>
        <taxon>Bacillota</taxon>
        <taxon>Bacilli</taxon>
        <taxon>Bacillales</taxon>
        <taxon>Bacillaceae</taxon>
        <taxon>Cytobacillus</taxon>
    </lineage>
</organism>
<name>A0ABS4RFR1_9BACI</name>